<evidence type="ECO:0000313" key="3">
    <source>
        <dbReference type="EMBL" id="KAJ4141758.1"/>
    </source>
</evidence>
<sequence length="1069" mass="119762">METLDHNIEEDSVTGLHGSNDPATRSASSMNDGVKLEDFPDDELALVFISDSERLQLEYMRSNEEAAEDVPLSSEQDQWDDLEFLVQGPTEEDSVLQDFSRKQESHSRIEASRKSIESLLQKSYDVSAESYRWREIGLLQAKIFSETKALDDVNQAIEAFERGVEASTSDHAVLYQNLGDLSSYLLERYKVEAHGDDLGRAIETTKMAIEMTGDTDTRRQGEQLIRLSSLLQWSYCHTYLLDDLNRALEAARDGLGLVPEDSAQRPTCHYRLGQLLTLSYSRTGIETTLDEGIHQLRLALDKAAEEDTEYSEYLATLSTSLDMKFALARSQEELLEAIELMRQSISLITERDSAFLKRLDSLAIMLGELYTTTGAIDALEESIRVARTVVSSTPDDDIHAADRMAHLSDRLEDMFQRTNDLRGLDEAIALSSTAKTITPTDHPSLHVYCHSQATKTFKRYHILKSFTDLEETIALSSQAAKLLPDTDVNTARYICLLADASLELGKTLGDTAQLRESHRLYESGLSHEYSALQERLQAGRKLFIAYIQSQNWNAAYNSARKTIDCLAYVPFADLAHREKELILDTMGWIASEGVAAALNAGRPPLEVLYLLEDSRCLVANSIVFYSEEFKRLRQRYPKKLEEFLAIRKSLKRPISGPPSGLIDNSPWNAQGKRRYEATIDCERLVAEIRSEPGFSNWLVQADETRMLKAGMKGPVIVFNASHIRSDAIIIHRDTVEVVGLPDLDYNDFEAQLDLRNPPTVANALWIWLTIAKPVLTYLGLSPVSSGIYPRLWLIPTGILTNLPIHAAGDYRNPTSESVSMLDYAVCSYSPSVKALTLARERPGLLSDNAKALLLGIEESPASARLVYTTKEISSLHDICRSRGLDVSQPNSKEGVLQALETCELFHFAAVFFNIKDDPLKSHIMLADGSITVKDILDAISRARRPILAYLSSCTTAKTLHRSFADECLHAAGALHIGGFRHAIGAQTIVDDQFCYEFSNLFYGAWPGREVSDDTVALCLHEATRTFMDQWKERELGDGRRDTHRSIVMNEEDDDDDTVMRWAAFIHLGP</sequence>
<keyword evidence="4" id="KW-1185">Reference proteome</keyword>
<dbReference type="Gene3D" id="1.25.40.10">
    <property type="entry name" value="Tetratricopeptide repeat domain"/>
    <property type="match status" value="1"/>
</dbReference>
<dbReference type="EMBL" id="JAOQBH010000001">
    <property type="protein sequence ID" value="KAJ4141758.1"/>
    <property type="molecule type" value="Genomic_DNA"/>
</dbReference>
<gene>
    <name evidence="3" type="ORF">NW768_000975</name>
</gene>
<dbReference type="InterPro" id="IPR011990">
    <property type="entry name" value="TPR-like_helical_dom_sf"/>
</dbReference>
<accession>A0ABQ8RUF8</accession>
<feature type="compositionally biased region" description="Polar residues" evidence="1">
    <location>
        <begin position="21"/>
        <end position="31"/>
    </location>
</feature>
<organism evidence="3 4">
    <name type="scientific">Fusarium equiseti</name>
    <name type="common">Fusarium scirpi</name>
    <dbReference type="NCBI Taxonomy" id="61235"/>
    <lineage>
        <taxon>Eukaryota</taxon>
        <taxon>Fungi</taxon>
        <taxon>Dikarya</taxon>
        <taxon>Ascomycota</taxon>
        <taxon>Pezizomycotina</taxon>
        <taxon>Sordariomycetes</taxon>
        <taxon>Hypocreomycetidae</taxon>
        <taxon>Hypocreales</taxon>
        <taxon>Nectriaceae</taxon>
        <taxon>Fusarium</taxon>
        <taxon>Fusarium incarnatum-equiseti species complex</taxon>
    </lineage>
</organism>
<reference evidence="3" key="1">
    <citation type="submission" date="2022-09" db="EMBL/GenBank/DDBJ databases">
        <title>Fusarium specimens isolated from Avocado Roots.</title>
        <authorList>
            <person name="Stajich J."/>
            <person name="Roper C."/>
            <person name="Heimlech-Rivalta G."/>
        </authorList>
    </citation>
    <scope>NUCLEOTIDE SEQUENCE</scope>
    <source>
        <strain evidence="3">CF00095</strain>
    </source>
</reference>
<evidence type="ECO:0000313" key="4">
    <source>
        <dbReference type="Proteomes" id="UP001152024"/>
    </source>
</evidence>
<proteinExistence type="predicted"/>
<comment type="caution">
    <text evidence="3">The sequence shown here is derived from an EMBL/GenBank/DDBJ whole genome shotgun (WGS) entry which is preliminary data.</text>
</comment>
<dbReference type="Proteomes" id="UP001152024">
    <property type="component" value="Unassembled WGS sequence"/>
</dbReference>
<feature type="region of interest" description="Disordered" evidence="1">
    <location>
        <begin position="1"/>
        <end position="35"/>
    </location>
</feature>
<name>A0ABQ8RUF8_FUSEQ</name>
<feature type="domain" description="CHAT" evidence="2">
    <location>
        <begin position="766"/>
        <end position="1068"/>
    </location>
</feature>
<dbReference type="InterPro" id="IPR024983">
    <property type="entry name" value="CHAT_dom"/>
</dbReference>
<protein>
    <recommendedName>
        <fullName evidence="2">CHAT domain-containing protein</fullName>
    </recommendedName>
</protein>
<dbReference type="Pfam" id="PF12770">
    <property type="entry name" value="CHAT"/>
    <property type="match status" value="1"/>
</dbReference>
<evidence type="ECO:0000256" key="1">
    <source>
        <dbReference type="SAM" id="MobiDB-lite"/>
    </source>
</evidence>
<evidence type="ECO:0000259" key="2">
    <source>
        <dbReference type="Pfam" id="PF12770"/>
    </source>
</evidence>